<dbReference type="SUPFAM" id="SSF49503">
    <property type="entry name" value="Cupredoxins"/>
    <property type="match status" value="1"/>
</dbReference>
<keyword evidence="14" id="KW-1185">Reference proteome</keyword>
<dbReference type="Proteomes" id="UP001589595">
    <property type="component" value="Unassembled WGS sequence"/>
</dbReference>
<feature type="transmembrane region" description="Helical" evidence="11">
    <location>
        <begin position="89"/>
        <end position="109"/>
    </location>
</feature>
<dbReference type="NCBIfam" id="TIGR02866">
    <property type="entry name" value="CoxB"/>
    <property type="match status" value="1"/>
</dbReference>
<dbReference type="InterPro" id="IPR014222">
    <property type="entry name" value="Cyt_c_oxidase_su2"/>
</dbReference>
<dbReference type="InterPro" id="IPR008972">
    <property type="entry name" value="Cupredoxin"/>
</dbReference>
<keyword evidence="6" id="KW-0479">Metal-binding</keyword>
<proteinExistence type="inferred from homology"/>
<name>A0ABD5MIP8_9EURY</name>
<dbReference type="GO" id="GO:0046872">
    <property type="term" value="F:metal ion binding"/>
    <property type="evidence" value="ECO:0007669"/>
    <property type="project" value="UniProtKB-KW"/>
</dbReference>
<evidence type="ECO:0000256" key="2">
    <source>
        <dbReference type="ARBA" id="ARBA00007866"/>
    </source>
</evidence>
<dbReference type="PANTHER" id="PTHR22888">
    <property type="entry name" value="CYTOCHROME C OXIDASE, SUBUNIT II"/>
    <property type="match status" value="1"/>
</dbReference>
<keyword evidence="8 11" id="KW-1133">Transmembrane helix</keyword>
<evidence type="ECO:0000256" key="7">
    <source>
        <dbReference type="ARBA" id="ARBA00022982"/>
    </source>
</evidence>
<evidence type="ECO:0000256" key="11">
    <source>
        <dbReference type="SAM" id="Phobius"/>
    </source>
</evidence>
<sequence>MIPCDAAAVHAVLLHTGGSGLVPRGTRAQVFDRIFEVFLILGVAVGVVVLGYMGLKAYQYRRGADHDHDDVERPQLGELPKGSEGGGKLFVSFGMSAVIVVSLISWTYLTLLYVEDPGSTAADPEAIEVEVVGGQFSWTFIYPNGHESDVLRAPTDTDVHLVVSSRDVFHNFGIPELRVKSDAIPGQTTETWFVADEPGRYQAHCYELCGSGHSYMDAQVVIMEEDAFEAWYANTSAPNGSAGDGGAETNASVSTTIDRIAAPAGVGA</sequence>
<evidence type="ECO:0000256" key="4">
    <source>
        <dbReference type="ARBA" id="ARBA00022660"/>
    </source>
</evidence>
<evidence type="ECO:0000256" key="1">
    <source>
        <dbReference type="ARBA" id="ARBA00004141"/>
    </source>
</evidence>
<accession>A0ABD5MIP8</accession>
<evidence type="ECO:0000256" key="9">
    <source>
        <dbReference type="ARBA" id="ARBA00023008"/>
    </source>
</evidence>
<evidence type="ECO:0000313" key="13">
    <source>
        <dbReference type="EMBL" id="MFB9823143.1"/>
    </source>
</evidence>
<dbReference type="InterPro" id="IPR002429">
    <property type="entry name" value="CcO_II-like_C"/>
</dbReference>
<dbReference type="InterPro" id="IPR045187">
    <property type="entry name" value="CcO_II"/>
</dbReference>
<protein>
    <submittedName>
        <fullName evidence="13">Cytochrome c oxidase subunit II</fullName>
    </submittedName>
</protein>
<keyword evidence="5 11" id="KW-0812">Transmembrane</keyword>
<evidence type="ECO:0000259" key="12">
    <source>
        <dbReference type="PROSITE" id="PS50857"/>
    </source>
</evidence>
<evidence type="ECO:0000256" key="8">
    <source>
        <dbReference type="ARBA" id="ARBA00022989"/>
    </source>
</evidence>
<organism evidence="13 14">
    <name type="scientific">Halobaculum roseum</name>
    <dbReference type="NCBI Taxonomy" id="2175149"/>
    <lineage>
        <taxon>Archaea</taxon>
        <taxon>Methanobacteriati</taxon>
        <taxon>Methanobacteriota</taxon>
        <taxon>Stenosarchaea group</taxon>
        <taxon>Halobacteria</taxon>
        <taxon>Halobacteriales</taxon>
        <taxon>Haloferacaceae</taxon>
        <taxon>Halobaculum</taxon>
    </lineage>
</organism>
<dbReference type="AlphaFoldDB" id="A0ABD5MIP8"/>
<dbReference type="EMBL" id="JBHMAJ010000001">
    <property type="protein sequence ID" value="MFB9823143.1"/>
    <property type="molecule type" value="Genomic_DNA"/>
</dbReference>
<dbReference type="InterPro" id="IPR001505">
    <property type="entry name" value="Copper_CuA"/>
</dbReference>
<comment type="caution">
    <text evidence="13">The sequence shown here is derived from an EMBL/GenBank/DDBJ whole genome shotgun (WGS) entry which is preliminary data.</text>
</comment>
<dbReference type="PROSITE" id="PS00078">
    <property type="entry name" value="COX2"/>
    <property type="match status" value="1"/>
</dbReference>
<evidence type="ECO:0000256" key="10">
    <source>
        <dbReference type="ARBA" id="ARBA00023136"/>
    </source>
</evidence>
<feature type="transmembrane region" description="Helical" evidence="11">
    <location>
        <begin position="34"/>
        <end position="55"/>
    </location>
</feature>
<evidence type="ECO:0000256" key="5">
    <source>
        <dbReference type="ARBA" id="ARBA00022692"/>
    </source>
</evidence>
<feature type="domain" description="Cytochrome oxidase subunit II copper A binding" evidence="12">
    <location>
        <begin position="124"/>
        <end position="234"/>
    </location>
</feature>
<reference evidence="13" key="1">
    <citation type="submission" date="2024-09" db="EMBL/GenBank/DDBJ databases">
        <authorList>
            <person name="Sun Q."/>
        </authorList>
    </citation>
    <scope>NUCLEOTIDE SEQUENCE [LARGE SCALE GENOMIC DNA]</scope>
    <source>
        <strain evidence="13">JCM 31273</strain>
    </source>
</reference>
<keyword evidence="7" id="KW-0249">Electron transport</keyword>
<keyword evidence="4" id="KW-0679">Respiratory chain</keyword>
<keyword evidence="9" id="KW-0186">Copper</keyword>
<comment type="subcellular location">
    <subcellularLocation>
        <location evidence="1">Membrane</location>
        <topology evidence="1">Multi-pass membrane protein</topology>
    </subcellularLocation>
</comment>
<dbReference type="Gene3D" id="2.60.40.420">
    <property type="entry name" value="Cupredoxins - blue copper proteins"/>
    <property type="match status" value="1"/>
</dbReference>
<dbReference type="PANTHER" id="PTHR22888:SF9">
    <property type="entry name" value="CYTOCHROME C OXIDASE SUBUNIT 2"/>
    <property type="match status" value="1"/>
</dbReference>
<evidence type="ECO:0000256" key="3">
    <source>
        <dbReference type="ARBA" id="ARBA00022448"/>
    </source>
</evidence>
<keyword evidence="10 11" id="KW-0472">Membrane</keyword>
<comment type="similarity">
    <text evidence="2">Belongs to the cytochrome c oxidase subunit 2 family.</text>
</comment>
<dbReference type="RefSeq" id="WP_222922204.1">
    <property type="nucleotide sequence ID" value="NZ_CP082286.1"/>
</dbReference>
<evidence type="ECO:0000256" key="6">
    <source>
        <dbReference type="ARBA" id="ARBA00022723"/>
    </source>
</evidence>
<dbReference type="GO" id="GO:0016020">
    <property type="term" value="C:membrane"/>
    <property type="evidence" value="ECO:0007669"/>
    <property type="project" value="UniProtKB-SubCell"/>
</dbReference>
<dbReference type="PROSITE" id="PS50857">
    <property type="entry name" value="COX2_CUA"/>
    <property type="match status" value="1"/>
</dbReference>
<dbReference type="CDD" id="cd13918">
    <property type="entry name" value="CuRO_HCO_II_like_6"/>
    <property type="match status" value="1"/>
</dbReference>
<gene>
    <name evidence="13" type="primary">coxB</name>
    <name evidence="13" type="ORF">ACFFOL_02930</name>
</gene>
<dbReference type="Pfam" id="PF00116">
    <property type="entry name" value="COX2"/>
    <property type="match status" value="1"/>
</dbReference>
<dbReference type="GeneID" id="67209433"/>
<keyword evidence="3" id="KW-0813">Transport</keyword>
<evidence type="ECO:0000313" key="14">
    <source>
        <dbReference type="Proteomes" id="UP001589595"/>
    </source>
</evidence>